<reference evidence="1 2" key="1">
    <citation type="submission" date="2018-06" db="EMBL/GenBank/DDBJ databases">
        <authorList>
            <consortium name="Pathogen Informatics"/>
            <person name="Doyle S."/>
        </authorList>
    </citation>
    <scope>NUCLEOTIDE SEQUENCE [LARGE SCALE GENOMIC DNA]</scope>
    <source>
        <strain evidence="1 2">NCTC8256</strain>
    </source>
</reference>
<evidence type="ECO:0000313" key="2">
    <source>
        <dbReference type="Proteomes" id="UP000254346"/>
    </source>
</evidence>
<protein>
    <submittedName>
        <fullName evidence="1">Uncharacterized protein</fullName>
    </submittedName>
</protein>
<organism evidence="1 2">
    <name type="scientific">Salmonella enterica I</name>
    <dbReference type="NCBI Taxonomy" id="59201"/>
    <lineage>
        <taxon>Bacteria</taxon>
        <taxon>Pseudomonadati</taxon>
        <taxon>Pseudomonadota</taxon>
        <taxon>Gammaproteobacteria</taxon>
        <taxon>Enterobacterales</taxon>
        <taxon>Enterobacteriaceae</taxon>
        <taxon>Salmonella</taxon>
    </lineage>
</organism>
<dbReference type="Proteomes" id="UP000254346">
    <property type="component" value="Unassembled WGS sequence"/>
</dbReference>
<accession>A0A379VZK8</accession>
<dbReference type="EMBL" id="UGXR01000001">
    <property type="protein sequence ID" value="SUH11938.1"/>
    <property type="molecule type" value="Genomic_DNA"/>
</dbReference>
<proteinExistence type="predicted"/>
<sequence length="84" mass="9537">MALRAAWLTPPSWKKPWITPEIALASTFHTLFLEPLIQGLALIAQWVEFGSNDVRGWQSGEVLTPEQTGFRMQWIGSRHIHLVA</sequence>
<dbReference type="AlphaFoldDB" id="A0A379VZK8"/>
<name>A0A379VZK8_SALET</name>
<gene>
    <name evidence="1" type="ORF">NCTC8256_06015</name>
</gene>
<evidence type="ECO:0000313" key="1">
    <source>
        <dbReference type="EMBL" id="SUH11938.1"/>
    </source>
</evidence>